<dbReference type="EMBL" id="JBHUGH010000013">
    <property type="protein sequence ID" value="MFD1913814.1"/>
    <property type="molecule type" value="Genomic_DNA"/>
</dbReference>
<name>A0ABW4S897_9RHOB</name>
<reference evidence="2" key="1">
    <citation type="journal article" date="2019" name="Int. J. Syst. Evol. Microbiol.">
        <title>The Global Catalogue of Microorganisms (GCM) 10K type strain sequencing project: providing services to taxonomists for standard genome sequencing and annotation.</title>
        <authorList>
            <consortium name="The Broad Institute Genomics Platform"/>
            <consortium name="The Broad Institute Genome Sequencing Center for Infectious Disease"/>
            <person name="Wu L."/>
            <person name="Ma J."/>
        </authorList>
    </citation>
    <scope>NUCLEOTIDE SEQUENCE [LARGE SCALE GENOMIC DNA]</scope>
    <source>
        <strain evidence="2">CGMCC 4.7242</strain>
    </source>
</reference>
<evidence type="ECO:0000313" key="2">
    <source>
        <dbReference type="Proteomes" id="UP001597353"/>
    </source>
</evidence>
<organism evidence="1 2">
    <name type="scientific">Halodurantibacterium flavum</name>
    <dbReference type="NCBI Taxonomy" id="1382802"/>
    <lineage>
        <taxon>Bacteria</taxon>
        <taxon>Pseudomonadati</taxon>
        <taxon>Pseudomonadota</taxon>
        <taxon>Alphaproteobacteria</taxon>
        <taxon>Rhodobacterales</taxon>
        <taxon>Paracoccaceae</taxon>
        <taxon>Halodurantibacterium</taxon>
    </lineage>
</organism>
<gene>
    <name evidence="1" type="ORF">ACFSGJ_16490</name>
</gene>
<accession>A0ABW4S897</accession>
<keyword evidence="2" id="KW-1185">Reference proteome</keyword>
<protein>
    <submittedName>
        <fullName evidence="1">Uncharacterized protein</fullName>
    </submittedName>
</protein>
<dbReference type="Proteomes" id="UP001597353">
    <property type="component" value="Unassembled WGS sequence"/>
</dbReference>
<comment type="caution">
    <text evidence="1">The sequence shown here is derived from an EMBL/GenBank/DDBJ whole genome shotgun (WGS) entry which is preliminary data.</text>
</comment>
<dbReference type="RefSeq" id="WP_390264313.1">
    <property type="nucleotide sequence ID" value="NZ_JBHUGH010000013.1"/>
</dbReference>
<sequence length="196" mass="22089">MESDGQKTGKARVRDLLIGRLQEAGMTRPRGQAVAQHEAFLGRVAEQLAYMDEENLRTLAETLIDMAQGGVWPSEVLIRQYARALQAPPIQQHRIVSSWLASVEGPLAEAGGYLVELYRFLIRHGRPPLAMDMRLIREQAEANGRQVHLAQDRLRREVVTEEDRAWLAQYRADQAAAQRIVDEGARRRAQSERAAG</sequence>
<proteinExistence type="predicted"/>
<evidence type="ECO:0000313" key="1">
    <source>
        <dbReference type="EMBL" id="MFD1913814.1"/>
    </source>
</evidence>